<reference evidence="1" key="1">
    <citation type="submission" date="2014-05" db="EMBL/GenBank/DDBJ databases">
        <authorList>
            <person name="Chronopoulou M."/>
        </authorList>
    </citation>
    <scope>NUCLEOTIDE SEQUENCE</scope>
    <source>
        <tissue evidence="1">Whole organism</tissue>
    </source>
</reference>
<dbReference type="EMBL" id="HACA01008811">
    <property type="protein sequence ID" value="CDW26172.1"/>
    <property type="molecule type" value="Transcribed_RNA"/>
</dbReference>
<feature type="non-terminal residue" evidence="1">
    <location>
        <position position="1"/>
    </location>
</feature>
<evidence type="ECO:0000313" key="1">
    <source>
        <dbReference type="EMBL" id="CDW26172.1"/>
    </source>
</evidence>
<sequence length="79" mass="8202">LHAGAGLDDVLPGDVAEYLHDRGDEGGLGAVSVTIGMAFSHASHIKVQGIEVGATRASDLLLPERRDVLPSPNVHHKSA</sequence>
<dbReference type="AlphaFoldDB" id="A0A0K2TKJ8"/>
<organism evidence="1">
    <name type="scientific">Lepeophtheirus salmonis</name>
    <name type="common">Salmon louse</name>
    <name type="synonym">Caligus salmonis</name>
    <dbReference type="NCBI Taxonomy" id="72036"/>
    <lineage>
        <taxon>Eukaryota</taxon>
        <taxon>Metazoa</taxon>
        <taxon>Ecdysozoa</taxon>
        <taxon>Arthropoda</taxon>
        <taxon>Crustacea</taxon>
        <taxon>Multicrustacea</taxon>
        <taxon>Hexanauplia</taxon>
        <taxon>Copepoda</taxon>
        <taxon>Siphonostomatoida</taxon>
        <taxon>Caligidae</taxon>
        <taxon>Lepeophtheirus</taxon>
    </lineage>
</organism>
<accession>A0A0K2TKJ8</accession>
<name>A0A0K2TKJ8_LEPSM</name>
<protein>
    <submittedName>
        <fullName evidence="1">Uncharacterized protein</fullName>
    </submittedName>
</protein>
<proteinExistence type="predicted"/>